<feature type="chain" id="PRO_5007546544" description="Type VI secretion system protein VasD" evidence="2">
    <location>
        <begin position="21"/>
        <end position="283"/>
    </location>
</feature>
<dbReference type="EMBL" id="LDSL01000251">
    <property type="protein sequence ID" value="KTT10239.1"/>
    <property type="molecule type" value="Genomic_DNA"/>
</dbReference>
<proteinExistence type="predicted"/>
<feature type="compositionally biased region" description="Pro residues" evidence="1">
    <location>
        <begin position="243"/>
        <end position="263"/>
    </location>
</feature>
<evidence type="ECO:0000256" key="2">
    <source>
        <dbReference type="SAM" id="SignalP"/>
    </source>
</evidence>
<dbReference type="AlphaFoldDB" id="A0A147GL71"/>
<feature type="signal peptide" evidence="2">
    <location>
        <begin position="1"/>
        <end position="20"/>
    </location>
</feature>
<keyword evidence="4" id="KW-1185">Reference proteome</keyword>
<feature type="region of interest" description="Disordered" evidence="1">
    <location>
        <begin position="213"/>
        <end position="283"/>
    </location>
</feature>
<dbReference type="PROSITE" id="PS51257">
    <property type="entry name" value="PROKAR_LIPOPROTEIN"/>
    <property type="match status" value="1"/>
</dbReference>
<evidence type="ECO:0000256" key="1">
    <source>
        <dbReference type="SAM" id="MobiDB-lite"/>
    </source>
</evidence>
<dbReference type="InterPro" id="IPR017734">
    <property type="entry name" value="T6SS_SciN"/>
</dbReference>
<dbReference type="Pfam" id="PF12790">
    <property type="entry name" value="T6SS-SciN"/>
    <property type="match status" value="1"/>
</dbReference>
<name>A0A147GL71_9BURK</name>
<sequence>MRVTTLLRHAALAVLPGLLAGCAVVRGLDDAVSPALEQVPVLKMLGVQARPALAAADAAARGRGGKAEASGPQAAAPEGRRQALRLLLCTDAWINPNERGEAAPVRIRIAELASATRFASLPAAQLFATDRAAMGAEVREVQDYVVPPGAMVGVGWIGSQPGTLGIAADFRAPQQPGTGRVLLPLDEATIATGWTLYVHGTTLHLLRENAAAAPAGGAPAPQPAACPAPAAPPAVGDAAPQAPDLPMPIHPPYPASLPQPVRPPAFDERRADALPRQTGAFYR</sequence>
<keyword evidence="2" id="KW-0732">Signal</keyword>
<evidence type="ECO:0000313" key="3">
    <source>
        <dbReference type="EMBL" id="KTT10239.1"/>
    </source>
</evidence>
<dbReference type="NCBIfam" id="TIGR03352">
    <property type="entry name" value="VI_chp_3"/>
    <property type="match status" value="1"/>
</dbReference>
<protein>
    <recommendedName>
        <fullName evidence="5">Type VI secretion system protein VasD</fullName>
    </recommendedName>
</protein>
<dbReference type="Gene3D" id="2.60.40.4150">
    <property type="entry name" value="Type VI secretion system, lipoprotein SciN"/>
    <property type="match status" value="1"/>
</dbReference>
<organism evidence="3 4">
    <name type="scientific">Pseudacidovorax intermedius</name>
    <dbReference type="NCBI Taxonomy" id="433924"/>
    <lineage>
        <taxon>Bacteria</taxon>
        <taxon>Pseudomonadati</taxon>
        <taxon>Pseudomonadota</taxon>
        <taxon>Betaproteobacteria</taxon>
        <taxon>Burkholderiales</taxon>
        <taxon>Comamonadaceae</taxon>
        <taxon>Pseudacidovorax</taxon>
    </lineage>
</organism>
<gene>
    <name evidence="3" type="ORF">NS331_25080</name>
</gene>
<feature type="compositionally biased region" description="Low complexity" evidence="1">
    <location>
        <begin position="233"/>
        <end position="242"/>
    </location>
</feature>
<dbReference type="Proteomes" id="UP000072741">
    <property type="component" value="Unassembled WGS sequence"/>
</dbReference>
<accession>A0A147GL71</accession>
<evidence type="ECO:0008006" key="5">
    <source>
        <dbReference type="Google" id="ProtNLM"/>
    </source>
</evidence>
<feature type="compositionally biased region" description="Pro residues" evidence="1">
    <location>
        <begin position="220"/>
        <end position="232"/>
    </location>
</feature>
<dbReference type="InterPro" id="IPR038706">
    <property type="entry name" value="Type_VI_SciN-like_sf"/>
</dbReference>
<comment type="caution">
    <text evidence="3">The sequence shown here is derived from an EMBL/GenBank/DDBJ whole genome shotgun (WGS) entry which is preliminary data.</text>
</comment>
<evidence type="ECO:0000313" key="4">
    <source>
        <dbReference type="Proteomes" id="UP000072741"/>
    </source>
</evidence>
<dbReference type="PANTHER" id="PTHR37625:SF4">
    <property type="entry name" value="OUTER MEMBRANE LIPOPROTEIN"/>
    <property type="match status" value="1"/>
</dbReference>
<reference evidence="3 4" key="1">
    <citation type="journal article" date="2016" name="Front. Microbiol.">
        <title>Genomic Resource of Rice Seed Associated Bacteria.</title>
        <authorList>
            <person name="Midha S."/>
            <person name="Bansal K."/>
            <person name="Sharma S."/>
            <person name="Kumar N."/>
            <person name="Patil P.P."/>
            <person name="Chaudhry V."/>
            <person name="Patil P.B."/>
        </authorList>
    </citation>
    <scope>NUCLEOTIDE SEQUENCE [LARGE SCALE GENOMIC DNA]</scope>
    <source>
        <strain evidence="3 4">NS331</strain>
    </source>
</reference>
<dbReference type="PANTHER" id="PTHR37625">
    <property type="entry name" value="OUTER MEMBRANE LIPOPROTEIN-RELATED"/>
    <property type="match status" value="1"/>
</dbReference>